<keyword evidence="2" id="KW-0812">Transmembrane</keyword>
<sequence>MPPSSEKRKPKKSILKITVRPQKSAATPVRPVHSAGASHESQPPAVAKQAKPRQKFSKRHIFNAMHRLVVIASAFQYILISITATWRTVQVLRAMLNPTEAFEVYRASFIATYMGDALIYDSPLVQDVLSGDTSPRDYAVFLESETKTSTEGCAEVPLFNPDIYNYAFLSQGYQKLVNDTAHSSTMLSELELVTVVVDCSFTQLKLGDTSAVRVFNLLRSEKDHTVLYMATVSLSLQDYEIRAHKKSGPALLGMLTVVNDMREETVEGFYAVAPTYLSQRNLDLQVYELVGITGDSYMELRSIPRDPLTEPVVYLITARQRGFYDGDDQSNVRYMYFLLESDAMRSLTHWEWLGEPVIADSWAWVHGIHTIFAVQTVFSLVVLFLVMYQNFLAGKIWIGDPFASFSTTTVIIRGAIVVVTWYVNSFWTLSEFAMSNAAILSGTEIVRVHEELVHADVLVVYLSVVAMISSVIRERIPPSIAIFLFEIIHKHRLVFIRICPPVLREIVNYSNKVFSLEGSVVTSVNAVGSSLHFSTAFPIPKKDGTFLAASFFPKISMLGMIVVYALTRKVYWYFYPDNTHHKSTKSAGGQASNANDTLVLKGDLTNFEVSTGAELQTRFGIISDYRNYVYFKGMKFASADGVYCSGYVIVNGRYLMRSEDLPSVAMMKFLNTRFTNVHVYEVDGSNVKDTARLVYPDTFFWDDLWRLNVTVLL</sequence>
<feature type="transmembrane region" description="Helical" evidence="2">
    <location>
        <begin position="398"/>
        <end position="423"/>
    </location>
</feature>
<protein>
    <recommendedName>
        <fullName evidence="7">Transmembrane protein</fullName>
    </recommendedName>
</protein>
<proteinExistence type="predicted"/>
<reference evidence="4 6" key="1">
    <citation type="submission" date="2018-08" db="EMBL/GenBank/DDBJ databases">
        <title>Genomic investigation of the strawberry pathogen Phytophthora fragariae indicates pathogenicity is determined by transcriptional variation in three key races.</title>
        <authorList>
            <person name="Adams T.M."/>
            <person name="Armitage A.D."/>
            <person name="Sobczyk M.K."/>
            <person name="Bates H.J."/>
            <person name="Dunwell J.M."/>
            <person name="Nellist C.F."/>
            <person name="Harrison R.J."/>
        </authorList>
    </citation>
    <scope>NUCLEOTIDE SEQUENCE [LARGE SCALE GENOMIC DNA]</scope>
    <source>
        <strain evidence="3 5">SCRP249</strain>
        <strain evidence="4 6">SCRP333</strain>
    </source>
</reference>
<comment type="caution">
    <text evidence="4">The sequence shown here is derived from an EMBL/GenBank/DDBJ whole genome shotgun (WGS) entry which is preliminary data.</text>
</comment>
<dbReference type="Proteomes" id="UP000434957">
    <property type="component" value="Unassembled WGS sequence"/>
</dbReference>
<dbReference type="EMBL" id="QXFT01003610">
    <property type="protein sequence ID" value="KAE9284165.1"/>
    <property type="molecule type" value="Genomic_DNA"/>
</dbReference>
<dbReference type="Proteomes" id="UP000429607">
    <property type="component" value="Unassembled WGS sequence"/>
</dbReference>
<organism evidence="4 6">
    <name type="scientific">Phytophthora rubi</name>
    <dbReference type="NCBI Taxonomy" id="129364"/>
    <lineage>
        <taxon>Eukaryota</taxon>
        <taxon>Sar</taxon>
        <taxon>Stramenopiles</taxon>
        <taxon>Oomycota</taxon>
        <taxon>Peronosporomycetes</taxon>
        <taxon>Peronosporales</taxon>
        <taxon>Peronosporaceae</taxon>
        <taxon>Phytophthora</taxon>
    </lineage>
</organism>
<dbReference type="AlphaFoldDB" id="A0A6A4C3I9"/>
<name>A0A6A4C3I9_9STRA</name>
<gene>
    <name evidence="3" type="ORF">PR001_g25711</name>
    <name evidence="4" type="ORF">PR003_g26922</name>
</gene>
<evidence type="ECO:0000313" key="3">
    <source>
        <dbReference type="EMBL" id="KAE8975414.1"/>
    </source>
</evidence>
<keyword evidence="2" id="KW-1133">Transmembrane helix</keyword>
<keyword evidence="6" id="KW-1185">Reference proteome</keyword>
<evidence type="ECO:0000256" key="2">
    <source>
        <dbReference type="SAM" id="Phobius"/>
    </source>
</evidence>
<feature type="region of interest" description="Disordered" evidence="1">
    <location>
        <begin position="1"/>
        <end position="52"/>
    </location>
</feature>
<dbReference type="EMBL" id="QXFV01003594">
    <property type="protein sequence ID" value="KAE8975414.1"/>
    <property type="molecule type" value="Genomic_DNA"/>
</dbReference>
<keyword evidence="2" id="KW-0472">Membrane</keyword>
<feature type="transmembrane region" description="Helical" evidence="2">
    <location>
        <begin position="68"/>
        <end position="86"/>
    </location>
</feature>
<feature type="transmembrane region" description="Helical" evidence="2">
    <location>
        <begin position="546"/>
        <end position="566"/>
    </location>
</feature>
<accession>A0A6A4C3I9</accession>
<evidence type="ECO:0000256" key="1">
    <source>
        <dbReference type="SAM" id="MobiDB-lite"/>
    </source>
</evidence>
<evidence type="ECO:0000313" key="4">
    <source>
        <dbReference type="EMBL" id="KAE9284165.1"/>
    </source>
</evidence>
<evidence type="ECO:0000313" key="6">
    <source>
        <dbReference type="Proteomes" id="UP000434957"/>
    </source>
</evidence>
<evidence type="ECO:0000313" key="5">
    <source>
        <dbReference type="Proteomes" id="UP000429607"/>
    </source>
</evidence>
<evidence type="ECO:0008006" key="7">
    <source>
        <dbReference type="Google" id="ProtNLM"/>
    </source>
</evidence>
<feature type="transmembrane region" description="Helical" evidence="2">
    <location>
        <begin position="362"/>
        <end position="386"/>
    </location>
</feature>